<name>A0A1T5BJU9_9SPHN</name>
<dbReference type="STRING" id="439228.SAMN06295920_10371"/>
<evidence type="ECO:0000313" key="6">
    <source>
        <dbReference type="Proteomes" id="UP000189818"/>
    </source>
</evidence>
<protein>
    <submittedName>
        <fullName evidence="5">Aliphatic nitrilase</fullName>
    </submittedName>
</protein>
<organism evidence="5 6">
    <name type="scientific">Rhizorhabdus histidinilytica</name>
    <dbReference type="NCBI Taxonomy" id="439228"/>
    <lineage>
        <taxon>Bacteria</taxon>
        <taxon>Pseudomonadati</taxon>
        <taxon>Pseudomonadota</taxon>
        <taxon>Alphaproteobacteria</taxon>
        <taxon>Sphingomonadales</taxon>
        <taxon>Sphingomonadaceae</taxon>
        <taxon>Rhizorhabdus</taxon>
    </lineage>
</organism>
<dbReference type="InterPro" id="IPR044149">
    <property type="entry name" value="Nitrilases_CHs"/>
</dbReference>
<sequence>MSDGPFKVAAVQAAPAFLDLEAGVEKAIGLIREAAAQGARLIAFPECWLPGYPWWAWLDSPAWGMQFVTRHFANCMTADGPEAQRLAACARENGIRVVMGYSERAAGSLYIAQLIIAPDGTITPRRKLKSTHVERTIFGEGDGSDLAVHPTEIGNLGALCCWEHLNPLNRYAMYAQDEQVHVASWPSFSLYPGKAYALGPEVNLAASRMYAVEGQCFVIASCGIISPEMIELMCDSDAKRELLAPGGGHAMIFGPDGRPLCDPIPEDQDGLLYAEIDLSMIAYAKTAADPTGHYSRPDVARLLFNPHRSRPVQHFGQDFGRDFGTPQDAPVSQVTFEDIGETAAS</sequence>
<evidence type="ECO:0000313" key="5">
    <source>
        <dbReference type="EMBL" id="SKB47551.1"/>
    </source>
</evidence>
<dbReference type="InterPro" id="IPR003010">
    <property type="entry name" value="C-N_Hydrolase"/>
</dbReference>
<dbReference type="Gene3D" id="3.60.110.10">
    <property type="entry name" value="Carbon-nitrogen hydrolase"/>
    <property type="match status" value="1"/>
</dbReference>
<dbReference type="Pfam" id="PF00795">
    <property type="entry name" value="CN_hydrolase"/>
    <property type="match status" value="1"/>
</dbReference>
<dbReference type="PROSITE" id="PS00921">
    <property type="entry name" value="NITRIL_CHT_2"/>
    <property type="match status" value="1"/>
</dbReference>
<evidence type="ECO:0000256" key="2">
    <source>
        <dbReference type="PROSITE-ProRule" id="PRU10139"/>
    </source>
</evidence>
<dbReference type="RefSeq" id="WP_079647413.1">
    <property type="nucleotide sequence ID" value="NZ_FUYM01000003.1"/>
</dbReference>
<dbReference type="GO" id="GO:0000257">
    <property type="term" value="F:nitrilase activity"/>
    <property type="evidence" value="ECO:0007669"/>
    <property type="project" value="TreeGrafter"/>
</dbReference>
<feature type="region of interest" description="Disordered" evidence="3">
    <location>
        <begin position="322"/>
        <end position="345"/>
    </location>
</feature>
<accession>A0A1T5BJU9</accession>
<dbReference type="PANTHER" id="PTHR46044:SF1">
    <property type="entry name" value="CN HYDROLASE DOMAIN-CONTAINING PROTEIN"/>
    <property type="match status" value="1"/>
</dbReference>
<gene>
    <name evidence="5" type="ORF">SAMN06295920_10371</name>
</gene>
<dbReference type="OrthoDB" id="9803803at2"/>
<dbReference type="InterPro" id="IPR036526">
    <property type="entry name" value="C-N_Hydrolase_sf"/>
</dbReference>
<dbReference type="PANTHER" id="PTHR46044">
    <property type="entry name" value="NITRILASE"/>
    <property type="match status" value="1"/>
</dbReference>
<keyword evidence="6" id="KW-1185">Reference proteome</keyword>
<dbReference type="InterPro" id="IPR000132">
    <property type="entry name" value="Nitrilase/CN_hydratase_CS"/>
</dbReference>
<comment type="similarity">
    <text evidence="1">Belongs to the carbon-nitrogen hydrolase superfamily. Nitrilase family.</text>
</comment>
<dbReference type="EMBL" id="FUYM01000003">
    <property type="protein sequence ID" value="SKB47551.1"/>
    <property type="molecule type" value="Genomic_DNA"/>
</dbReference>
<feature type="domain" description="CN hydrolase" evidence="4">
    <location>
        <begin position="6"/>
        <end position="278"/>
    </location>
</feature>
<reference evidence="6" key="1">
    <citation type="submission" date="2017-02" db="EMBL/GenBank/DDBJ databases">
        <authorList>
            <person name="Varghese N."/>
            <person name="Submissions S."/>
        </authorList>
    </citation>
    <scope>NUCLEOTIDE SEQUENCE [LARGE SCALE GENOMIC DNA]</scope>
    <source>
        <strain evidence="6">UM2</strain>
    </source>
</reference>
<feature type="active site" description="Proton acceptor" evidence="2">
    <location>
        <position position="46"/>
    </location>
</feature>
<evidence type="ECO:0000256" key="1">
    <source>
        <dbReference type="ARBA" id="ARBA00008129"/>
    </source>
</evidence>
<dbReference type="CDD" id="cd07564">
    <property type="entry name" value="nitrilases_CHs"/>
    <property type="match status" value="1"/>
</dbReference>
<dbReference type="AlphaFoldDB" id="A0A1T5BJU9"/>
<dbReference type="GO" id="GO:0051410">
    <property type="term" value="P:detoxification of nitrogen compound"/>
    <property type="evidence" value="ECO:0007669"/>
    <property type="project" value="TreeGrafter"/>
</dbReference>
<proteinExistence type="inferred from homology"/>
<dbReference type="PROSITE" id="PS00920">
    <property type="entry name" value="NITRIL_CHT_1"/>
    <property type="match status" value="1"/>
</dbReference>
<evidence type="ECO:0000256" key="3">
    <source>
        <dbReference type="SAM" id="MobiDB-lite"/>
    </source>
</evidence>
<dbReference type="SUPFAM" id="SSF56317">
    <property type="entry name" value="Carbon-nitrogen hydrolase"/>
    <property type="match status" value="1"/>
</dbReference>
<dbReference type="Proteomes" id="UP000189818">
    <property type="component" value="Unassembled WGS sequence"/>
</dbReference>
<evidence type="ECO:0000259" key="4">
    <source>
        <dbReference type="PROSITE" id="PS50263"/>
    </source>
</evidence>
<dbReference type="PROSITE" id="PS50263">
    <property type="entry name" value="CN_HYDROLASE"/>
    <property type="match status" value="1"/>
</dbReference>
<dbReference type="GO" id="GO:0018822">
    <property type="term" value="F:nitrile hydratase activity"/>
    <property type="evidence" value="ECO:0007669"/>
    <property type="project" value="TreeGrafter"/>
</dbReference>